<feature type="transmembrane region" description="Helical" evidence="12">
    <location>
        <begin position="185"/>
        <end position="208"/>
    </location>
</feature>
<evidence type="ECO:0000256" key="2">
    <source>
        <dbReference type="ARBA" id="ARBA00006434"/>
    </source>
</evidence>
<evidence type="ECO:0000313" key="14">
    <source>
        <dbReference type="Proteomes" id="UP000327044"/>
    </source>
</evidence>
<name>A0A5N4AFT8_PHOPY</name>
<dbReference type="InterPro" id="IPR038377">
    <property type="entry name" value="Na/Glc_symporter_sf"/>
</dbReference>
<evidence type="ECO:0000313" key="13">
    <source>
        <dbReference type="EMBL" id="KAB0796174.1"/>
    </source>
</evidence>
<keyword evidence="7" id="KW-0915">Sodium</keyword>
<evidence type="ECO:0000256" key="4">
    <source>
        <dbReference type="ARBA" id="ARBA00022475"/>
    </source>
</evidence>
<dbReference type="EMBL" id="VVIM01000007">
    <property type="protein sequence ID" value="KAB0796174.1"/>
    <property type="molecule type" value="Genomic_DNA"/>
</dbReference>
<evidence type="ECO:0000256" key="9">
    <source>
        <dbReference type="ARBA" id="ARBA00023136"/>
    </source>
</evidence>
<reference evidence="13 14" key="1">
    <citation type="journal article" date="2018" name="Elife">
        <title>Firefly genomes illuminate parallel origins of bioluminescence in beetles.</title>
        <authorList>
            <person name="Fallon T.R."/>
            <person name="Lower S.E."/>
            <person name="Chang C.H."/>
            <person name="Bessho-Uehara M."/>
            <person name="Martin G.J."/>
            <person name="Bewick A.J."/>
            <person name="Behringer M."/>
            <person name="Debat H.J."/>
            <person name="Wong I."/>
            <person name="Day J.C."/>
            <person name="Suvorov A."/>
            <person name="Silva C.J."/>
            <person name="Stanger-Hall K.F."/>
            <person name="Hall D.W."/>
            <person name="Schmitz R.J."/>
            <person name="Nelson D.R."/>
            <person name="Lewis S.M."/>
            <person name="Shigenobu S."/>
            <person name="Bybee S.M."/>
            <person name="Larracuente A.M."/>
            <person name="Oba Y."/>
            <person name="Weng J.K."/>
        </authorList>
    </citation>
    <scope>NUCLEOTIDE SEQUENCE [LARGE SCALE GENOMIC DNA]</scope>
    <source>
        <strain evidence="13">1611_PpyrPB1</strain>
        <tissue evidence="13">Whole body</tissue>
    </source>
</reference>
<dbReference type="GO" id="GO:0015293">
    <property type="term" value="F:symporter activity"/>
    <property type="evidence" value="ECO:0007669"/>
    <property type="project" value="TreeGrafter"/>
</dbReference>
<keyword evidence="14" id="KW-1185">Reference proteome</keyword>
<evidence type="ECO:0000256" key="1">
    <source>
        <dbReference type="ARBA" id="ARBA00004651"/>
    </source>
</evidence>
<evidence type="ECO:0000256" key="12">
    <source>
        <dbReference type="SAM" id="Phobius"/>
    </source>
</evidence>
<keyword evidence="5 12" id="KW-0812">Transmembrane</keyword>
<keyword evidence="3" id="KW-0813">Transport</keyword>
<dbReference type="Pfam" id="PF00474">
    <property type="entry name" value="SSF"/>
    <property type="match status" value="1"/>
</dbReference>
<dbReference type="PROSITE" id="PS50283">
    <property type="entry name" value="NA_SOLUT_SYMP_3"/>
    <property type="match status" value="1"/>
</dbReference>
<proteinExistence type="inferred from homology"/>
<organism evidence="13 14">
    <name type="scientific">Photinus pyralis</name>
    <name type="common">Common eastern firefly</name>
    <name type="synonym">Lampyris pyralis</name>
    <dbReference type="NCBI Taxonomy" id="7054"/>
    <lineage>
        <taxon>Eukaryota</taxon>
        <taxon>Metazoa</taxon>
        <taxon>Ecdysozoa</taxon>
        <taxon>Arthropoda</taxon>
        <taxon>Hexapoda</taxon>
        <taxon>Insecta</taxon>
        <taxon>Pterygota</taxon>
        <taxon>Neoptera</taxon>
        <taxon>Endopterygota</taxon>
        <taxon>Coleoptera</taxon>
        <taxon>Polyphaga</taxon>
        <taxon>Elateriformia</taxon>
        <taxon>Elateroidea</taxon>
        <taxon>Lampyridae</taxon>
        <taxon>Lampyrinae</taxon>
        <taxon>Photinus</taxon>
    </lineage>
</organism>
<dbReference type="Gene3D" id="1.20.1730.10">
    <property type="entry name" value="Sodium/glucose cotransporter"/>
    <property type="match status" value="1"/>
</dbReference>
<sequence>MAFGLIDHVILYCSIFLSLGIGMYFGFCKKSHSTEDYLLGDRKMKVVPVAVSVVVSYISGVTLLGHSADVYLYGTNIVWTVLSCLVATVIGAYLFLPVICKLKTPNAFEYLELRFDRRVKMVASWVYTVNLLLQNAVVAYVSAITYSQVTGVNPQIVAFILCVICLFYTTIGGFKAVVWTDVFQFVGIFVSVVMVTVLGLISIGNFGVTLERAKHGQRLDF</sequence>
<protein>
    <recommendedName>
        <fullName evidence="15">Sodium/solute symporter</fullName>
    </recommendedName>
</protein>
<evidence type="ECO:0000256" key="6">
    <source>
        <dbReference type="ARBA" id="ARBA00022989"/>
    </source>
</evidence>
<dbReference type="InterPro" id="IPR001734">
    <property type="entry name" value="Na/solute_symporter"/>
</dbReference>
<dbReference type="PANTHER" id="PTHR42985">
    <property type="entry name" value="SODIUM-COUPLED MONOCARBOXYLATE TRANSPORTER"/>
    <property type="match status" value="1"/>
</dbReference>
<keyword evidence="8" id="KW-0406">Ion transport</keyword>
<keyword evidence="10" id="KW-0739">Sodium transport</keyword>
<dbReference type="GO" id="GO:0005886">
    <property type="term" value="C:plasma membrane"/>
    <property type="evidence" value="ECO:0007669"/>
    <property type="project" value="UniProtKB-SubCell"/>
</dbReference>
<evidence type="ECO:0000256" key="3">
    <source>
        <dbReference type="ARBA" id="ARBA00022448"/>
    </source>
</evidence>
<evidence type="ECO:0008006" key="15">
    <source>
        <dbReference type="Google" id="ProtNLM"/>
    </source>
</evidence>
<evidence type="ECO:0000256" key="11">
    <source>
        <dbReference type="RuleBase" id="RU362091"/>
    </source>
</evidence>
<gene>
    <name evidence="13" type="ORF">PPYR_10235</name>
</gene>
<dbReference type="Proteomes" id="UP000327044">
    <property type="component" value="Unassembled WGS sequence"/>
</dbReference>
<dbReference type="PANTHER" id="PTHR42985:SF39">
    <property type="entry name" value="GH10366P"/>
    <property type="match status" value="1"/>
</dbReference>
<evidence type="ECO:0000256" key="8">
    <source>
        <dbReference type="ARBA" id="ARBA00023065"/>
    </source>
</evidence>
<accession>A0A5N4AFT8</accession>
<evidence type="ECO:0000256" key="7">
    <source>
        <dbReference type="ARBA" id="ARBA00023053"/>
    </source>
</evidence>
<dbReference type="AlphaFoldDB" id="A0A5N4AFT8"/>
<keyword evidence="6 12" id="KW-1133">Transmembrane helix</keyword>
<feature type="transmembrane region" description="Helical" evidence="12">
    <location>
        <begin position="46"/>
        <end position="65"/>
    </location>
</feature>
<comment type="caution">
    <text evidence="13">The sequence shown here is derived from an EMBL/GenBank/DDBJ whole genome shotgun (WGS) entry which is preliminary data.</text>
</comment>
<keyword evidence="9 12" id="KW-0472">Membrane</keyword>
<evidence type="ECO:0000256" key="10">
    <source>
        <dbReference type="ARBA" id="ARBA00023201"/>
    </source>
</evidence>
<comment type="subcellular location">
    <subcellularLocation>
        <location evidence="1">Cell membrane</location>
        <topology evidence="1">Multi-pass membrane protein</topology>
    </subcellularLocation>
</comment>
<evidence type="ECO:0000256" key="5">
    <source>
        <dbReference type="ARBA" id="ARBA00022692"/>
    </source>
</evidence>
<feature type="transmembrane region" description="Helical" evidence="12">
    <location>
        <begin position="77"/>
        <end position="100"/>
    </location>
</feature>
<feature type="transmembrane region" description="Helical" evidence="12">
    <location>
        <begin position="156"/>
        <end position="178"/>
    </location>
</feature>
<feature type="transmembrane region" description="Helical" evidence="12">
    <location>
        <begin position="6"/>
        <end position="25"/>
    </location>
</feature>
<feature type="non-terminal residue" evidence="13">
    <location>
        <position position="221"/>
    </location>
</feature>
<feature type="transmembrane region" description="Helical" evidence="12">
    <location>
        <begin position="121"/>
        <end position="144"/>
    </location>
</feature>
<dbReference type="GO" id="GO:0006814">
    <property type="term" value="P:sodium ion transport"/>
    <property type="evidence" value="ECO:0007669"/>
    <property type="project" value="UniProtKB-KW"/>
</dbReference>
<dbReference type="InterPro" id="IPR051163">
    <property type="entry name" value="Sodium:Solute_Symporter_SSF"/>
</dbReference>
<comment type="similarity">
    <text evidence="2 11">Belongs to the sodium:solute symporter (SSF) (TC 2.A.21) family.</text>
</comment>
<keyword evidence="4" id="KW-1003">Cell membrane</keyword>
<dbReference type="InParanoid" id="A0A5N4AFT8"/>